<protein>
    <submittedName>
        <fullName evidence="2">Uncharacterized protein</fullName>
    </submittedName>
</protein>
<dbReference type="Proteomes" id="UP000294933">
    <property type="component" value="Unassembled WGS sequence"/>
</dbReference>
<evidence type="ECO:0000313" key="2">
    <source>
        <dbReference type="EMBL" id="TDL27141.1"/>
    </source>
</evidence>
<proteinExistence type="predicted"/>
<evidence type="ECO:0000313" key="3">
    <source>
        <dbReference type="Proteomes" id="UP000294933"/>
    </source>
</evidence>
<feature type="region of interest" description="Disordered" evidence="1">
    <location>
        <begin position="58"/>
        <end position="158"/>
    </location>
</feature>
<sequence length="216" mass="23486">MKPSSKSLGKKRAIDANQPTLFSFLSKATSDTRAVKKPKHVHSSCDDAGFFDVSTVQTTFGPSSSKVTLDMGSKSNFERDTSANGVHEPTESKSPIETGPSGDEMKGTGSIATTSAKKRRTRGQSTTEPRKKKLPHTQATRDRSNKKRAAARQDPDGVYQKKMAEQFAARLAESSETDAAVLVNIVRRKVAHQSSIRKILSRMTLNPMEIVTSSCA</sequence>
<evidence type="ECO:0000256" key="1">
    <source>
        <dbReference type="SAM" id="MobiDB-lite"/>
    </source>
</evidence>
<keyword evidence="3" id="KW-1185">Reference proteome</keyword>
<feature type="compositionally biased region" description="Polar residues" evidence="1">
    <location>
        <begin position="58"/>
        <end position="67"/>
    </location>
</feature>
<organism evidence="2 3">
    <name type="scientific">Rickenella mellea</name>
    <dbReference type="NCBI Taxonomy" id="50990"/>
    <lineage>
        <taxon>Eukaryota</taxon>
        <taxon>Fungi</taxon>
        <taxon>Dikarya</taxon>
        <taxon>Basidiomycota</taxon>
        <taxon>Agaricomycotina</taxon>
        <taxon>Agaricomycetes</taxon>
        <taxon>Hymenochaetales</taxon>
        <taxon>Rickenellaceae</taxon>
        <taxon>Rickenella</taxon>
    </lineage>
</organism>
<accession>A0A4Y7QIQ9</accession>
<dbReference type="AlphaFoldDB" id="A0A4Y7QIQ9"/>
<gene>
    <name evidence="2" type="ORF">BD410DRAFT_800192</name>
</gene>
<reference evidence="2 3" key="1">
    <citation type="submission" date="2018-06" db="EMBL/GenBank/DDBJ databases">
        <title>A transcriptomic atlas of mushroom development highlights an independent origin of complex multicellularity.</title>
        <authorList>
            <consortium name="DOE Joint Genome Institute"/>
            <person name="Krizsan K."/>
            <person name="Almasi E."/>
            <person name="Merenyi Z."/>
            <person name="Sahu N."/>
            <person name="Viragh M."/>
            <person name="Koszo T."/>
            <person name="Mondo S."/>
            <person name="Kiss B."/>
            <person name="Balint B."/>
            <person name="Kues U."/>
            <person name="Barry K."/>
            <person name="Hegedus J.C."/>
            <person name="Henrissat B."/>
            <person name="Johnson J."/>
            <person name="Lipzen A."/>
            <person name="Ohm R."/>
            <person name="Nagy I."/>
            <person name="Pangilinan J."/>
            <person name="Yan J."/>
            <person name="Xiong Y."/>
            <person name="Grigoriev I.V."/>
            <person name="Hibbett D.S."/>
            <person name="Nagy L.G."/>
        </authorList>
    </citation>
    <scope>NUCLEOTIDE SEQUENCE [LARGE SCALE GENOMIC DNA]</scope>
    <source>
        <strain evidence="2 3">SZMC22713</strain>
    </source>
</reference>
<name>A0A4Y7QIQ9_9AGAM</name>
<dbReference type="EMBL" id="ML170160">
    <property type="protein sequence ID" value="TDL27141.1"/>
    <property type="molecule type" value="Genomic_DNA"/>
</dbReference>
<dbReference type="VEuPathDB" id="FungiDB:BD410DRAFT_800192"/>